<feature type="binding site" evidence="17">
    <location>
        <position position="283"/>
    </location>
    <ligand>
        <name>Mg(2+)</name>
        <dbReference type="ChEBI" id="CHEBI:18420"/>
    </ligand>
</feature>
<evidence type="ECO:0000256" key="12">
    <source>
        <dbReference type="ARBA" id="ARBA00032065"/>
    </source>
</evidence>
<dbReference type="FunFam" id="3.40.120.10:FF:000013">
    <property type="entry name" value="Phosphoacetylglucosamine mutase"/>
    <property type="match status" value="1"/>
</dbReference>
<evidence type="ECO:0000256" key="5">
    <source>
        <dbReference type="ARBA" id="ARBA00022553"/>
    </source>
</evidence>
<dbReference type="SUPFAM" id="SSF53738">
    <property type="entry name" value="Phosphoglucomutase, first 3 domains"/>
    <property type="match status" value="3"/>
</dbReference>
<dbReference type="FunFam" id="3.30.310.50:FF:000003">
    <property type="entry name" value="Phosphoacetylglucosamine mutase"/>
    <property type="match status" value="1"/>
</dbReference>
<evidence type="ECO:0000256" key="4">
    <source>
        <dbReference type="ARBA" id="ARBA00012731"/>
    </source>
</evidence>
<sequence length="542" mass="58944">MASADTKKAIAEAASAYTKPEGKVFEYGTAGFRMKSDMLNTVVFAVGLLAGLRSRKLKSQTIGVMITASHNPAADNGVKLIDPMAEWEMYATKLANTPLDKLGDVYEELIKEIEVNMNNPGRVVFGRDTRASGSRLVGVLTAALNATGIEYTDFKYLTTPQLHYIVRCKNTLGTPYEYGEPTEQGYYEKISKAFKTLMRGRVIHGPVTVDCANGVGGPKLKELIKYLPGAKEGGVDIHVVNDNVINPDSLNHECGADFVKTRQRAPPSSKAAVHDRCASLDGDADRLVYYYLDTGSIFKLLDGDRIATLAASFIGELARNAGIANKIRIGVVQTAYANGASTEYIEKVLKLPVICTPTGVKHLHHAAMRFDVGVYFEANGHGTITFSEQALKIIKNAEPQSPAQQYALQSLVALTELINQAVGDALSDLLLVEVILAHKCWTPKEWISTYTDLPNRLVRIEVADRSIFKAVDAERKLESPAGLQQRIDALQSRYNRGRSFARASGTEDAVRVYAEAASRSEADDLATRVSAAVQEAGRAGKP</sequence>
<evidence type="ECO:0000256" key="9">
    <source>
        <dbReference type="ARBA" id="ARBA00023277"/>
    </source>
</evidence>
<keyword evidence="8 14" id="KW-0413">Isomerase</keyword>
<dbReference type="PANTHER" id="PTHR45955:SF1">
    <property type="entry name" value="PHOSPHOACETYLGLUCOSAMINE MUTASE"/>
    <property type="match status" value="1"/>
</dbReference>
<proteinExistence type="inferred from homology"/>
<keyword evidence="9" id="KW-0119">Carbohydrate metabolism</keyword>
<evidence type="ECO:0000256" key="2">
    <source>
        <dbReference type="ARBA" id="ARBA00004865"/>
    </source>
</evidence>
<dbReference type="GO" id="GO:0004610">
    <property type="term" value="F:phosphoacetylglucosamine mutase activity"/>
    <property type="evidence" value="ECO:0007669"/>
    <property type="project" value="UniProtKB-UniRule"/>
</dbReference>
<keyword evidence="6 14" id="KW-0479">Metal-binding</keyword>
<evidence type="ECO:0000313" key="22">
    <source>
        <dbReference type="EMBL" id="WEW55026.1"/>
    </source>
</evidence>
<evidence type="ECO:0000256" key="1">
    <source>
        <dbReference type="ARBA" id="ARBA00000558"/>
    </source>
</evidence>
<name>A0AAF0DBS9_9EURO</name>
<evidence type="ECO:0000256" key="16">
    <source>
        <dbReference type="PIRSR" id="PIRSR016408-2"/>
    </source>
</evidence>
<feature type="binding site" evidence="17">
    <location>
        <position position="281"/>
    </location>
    <ligand>
        <name>Mg(2+)</name>
        <dbReference type="ChEBI" id="CHEBI:18420"/>
    </ligand>
</feature>
<evidence type="ECO:0000256" key="17">
    <source>
        <dbReference type="PIRSR" id="PIRSR016408-3"/>
    </source>
</evidence>
<evidence type="ECO:0000259" key="18">
    <source>
        <dbReference type="Pfam" id="PF00408"/>
    </source>
</evidence>
<organism evidence="22 23">
    <name type="scientific">Emydomyces testavorans</name>
    <dbReference type="NCBI Taxonomy" id="2070801"/>
    <lineage>
        <taxon>Eukaryota</taxon>
        <taxon>Fungi</taxon>
        <taxon>Dikarya</taxon>
        <taxon>Ascomycota</taxon>
        <taxon>Pezizomycotina</taxon>
        <taxon>Eurotiomycetes</taxon>
        <taxon>Eurotiomycetidae</taxon>
        <taxon>Onygenales</taxon>
        <taxon>Nannizziopsiaceae</taxon>
        <taxon>Emydomyces</taxon>
    </lineage>
</organism>
<dbReference type="CDD" id="cd03086">
    <property type="entry name" value="PGM3"/>
    <property type="match status" value="1"/>
</dbReference>
<comment type="similarity">
    <text evidence="3 14">Belongs to the phosphohexose mutase family.</text>
</comment>
<evidence type="ECO:0000256" key="11">
    <source>
        <dbReference type="ARBA" id="ARBA00031926"/>
    </source>
</evidence>
<dbReference type="Pfam" id="PF00408">
    <property type="entry name" value="PGM_PMM_IV"/>
    <property type="match status" value="1"/>
</dbReference>
<keyword evidence="5" id="KW-0597">Phosphoprotein</keyword>
<dbReference type="GO" id="GO:0000287">
    <property type="term" value="F:magnesium ion binding"/>
    <property type="evidence" value="ECO:0007669"/>
    <property type="project" value="InterPro"/>
</dbReference>
<dbReference type="EMBL" id="CP120627">
    <property type="protein sequence ID" value="WEW55026.1"/>
    <property type="molecule type" value="Genomic_DNA"/>
</dbReference>
<accession>A0AAF0DBS9</accession>
<dbReference type="EC" id="5.4.2.3" evidence="4 14"/>
<evidence type="ECO:0000256" key="3">
    <source>
        <dbReference type="ARBA" id="ARBA00010231"/>
    </source>
</evidence>
<dbReference type="GO" id="GO:0006048">
    <property type="term" value="P:UDP-N-acetylglucosamine biosynthetic process"/>
    <property type="evidence" value="ECO:0007669"/>
    <property type="project" value="UniProtKB-UniRule"/>
</dbReference>
<evidence type="ECO:0000256" key="8">
    <source>
        <dbReference type="ARBA" id="ARBA00023235"/>
    </source>
</evidence>
<dbReference type="InterPro" id="IPR016657">
    <property type="entry name" value="PAGM"/>
</dbReference>
<dbReference type="InterPro" id="IPR036900">
    <property type="entry name" value="A-D-PHexomutase_C_sf"/>
</dbReference>
<feature type="domain" description="Alpha-D-phosphohexomutase alpha/beta/alpha" evidence="19">
    <location>
        <begin position="118"/>
        <end position="170"/>
    </location>
</feature>
<dbReference type="Gene3D" id="3.30.310.50">
    <property type="entry name" value="Alpha-D-phosphohexomutase, C-terminal domain"/>
    <property type="match status" value="1"/>
</dbReference>
<comment type="pathway">
    <text evidence="2 14">Nucleotide-sugar biosynthesis; UDP-N-acetyl-alpha-D-glucosamine biosynthesis; N-acetyl-alpha-D-glucosamine 1-phosphate from alpha-D-glucosamine 6-phosphate (route I): step 2/2.</text>
</comment>
<protein>
    <recommendedName>
        <fullName evidence="4 14">Phosphoacetylglucosamine mutase</fullName>
        <shortName evidence="14">PAGM</shortName>
        <ecNumber evidence="4 14">5.4.2.3</ecNumber>
    </recommendedName>
    <alternativeName>
        <fullName evidence="12 14">Acetylglucosamine phosphomutase</fullName>
    </alternativeName>
    <alternativeName>
        <fullName evidence="11 14">N-acetylglucosamine-phosphate mutase</fullName>
    </alternativeName>
</protein>
<comment type="function">
    <text evidence="13 14">Catalyzes the conversion of GlcNAc-6-P into GlcNAc-1-P during the synthesis of uridine diphosphate/UDP-GlcNAc, which is a biosynthetic precursor of chitin and also supplies the amino sugars for N-linked oligosaccharides of glycoproteins.</text>
</comment>
<evidence type="ECO:0000256" key="7">
    <source>
        <dbReference type="ARBA" id="ARBA00022842"/>
    </source>
</evidence>
<evidence type="ECO:0000256" key="6">
    <source>
        <dbReference type="ARBA" id="ARBA00022723"/>
    </source>
</evidence>
<dbReference type="Pfam" id="PF21405">
    <property type="entry name" value="AMG1_II"/>
    <property type="match status" value="1"/>
</dbReference>
<evidence type="ECO:0000313" key="23">
    <source>
        <dbReference type="Proteomes" id="UP001219355"/>
    </source>
</evidence>
<feature type="active site" description="Phosphoserine intermediate" evidence="15">
    <location>
        <position position="69"/>
    </location>
</feature>
<gene>
    <name evidence="22" type="primary">PCM1</name>
    <name evidence="22" type="ORF">PRK78_000453</name>
</gene>
<evidence type="ECO:0000259" key="19">
    <source>
        <dbReference type="Pfam" id="PF02878"/>
    </source>
</evidence>
<feature type="domain" description="Alpha-D-phosphohexomutase C-terminal" evidence="18">
    <location>
        <begin position="457"/>
        <end position="530"/>
    </location>
</feature>
<evidence type="ECO:0000256" key="13">
    <source>
        <dbReference type="ARBA" id="ARBA00059527"/>
    </source>
</evidence>
<feature type="domain" description="Alpha-D-phosphohexomutase alpha/beta/alpha" evidence="19">
    <location>
        <begin position="61"/>
        <end position="83"/>
    </location>
</feature>
<dbReference type="GO" id="GO:0071555">
    <property type="term" value="P:cell wall organization"/>
    <property type="evidence" value="ECO:0007669"/>
    <property type="project" value="UniProtKB-KW"/>
</dbReference>
<keyword evidence="23" id="KW-1185">Reference proteome</keyword>
<dbReference type="Pfam" id="PF21404">
    <property type="entry name" value="AMG1_III"/>
    <property type="match status" value="1"/>
</dbReference>
<comment type="cofactor">
    <cofactor evidence="14 17">
        <name>Mg(2+)</name>
        <dbReference type="ChEBI" id="CHEBI:18420"/>
    </cofactor>
    <text evidence="14 17">Binds 1 Mg(2+) ion per subunit.</text>
</comment>
<dbReference type="PANTHER" id="PTHR45955">
    <property type="entry name" value="PHOSPHOACETYLGLUCOSAMINE MUTASE"/>
    <property type="match status" value="1"/>
</dbReference>
<dbReference type="Pfam" id="PF02878">
    <property type="entry name" value="PGM_PMM_I"/>
    <property type="match status" value="2"/>
</dbReference>
<dbReference type="SUPFAM" id="SSF55957">
    <property type="entry name" value="Phosphoglucomutase, C-terminal domain"/>
    <property type="match status" value="1"/>
</dbReference>
<evidence type="ECO:0000256" key="14">
    <source>
        <dbReference type="PIRNR" id="PIRNR016408"/>
    </source>
</evidence>
<dbReference type="InterPro" id="IPR049022">
    <property type="entry name" value="AMG1_III"/>
</dbReference>
<reference evidence="22" key="1">
    <citation type="submission" date="2023-03" db="EMBL/GenBank/DDBJ databases">
        <title>Emydomyces testavorans Genome Sequence.</title>
        <authorList>
            <person name="Hoyer L."/>
        </authorList>
    </citation>
    <scope>NUCLEOTIDE SEQUENCE</scope>
    <source>
        <strain evidence="22">16-2883</strain>
    </source>
</reference>
<evidence type="ECO:0000259" key="20">
    <source>
        <dbReference type="Pfam" id="PF21404"/>
    </source>
</evidence>
<dbReference type="AlphaFoldDB" id="A0AAF0DBS9"/>
<dbReference type="PIRSF" id="PIRSF016408">
    <property type="entry name" value="PAGM"/>
    <property type="match status" value="1"/>
</dbReference>
<feature type="binding site" evidence="16">
    <location>
        <begin position="502"/>
        <end position="506"/>
    </location>
    <ligand>
        <name>substrate</name>
    </ligand>
</feature>
<dbReference type="Proteomes" id="UP001219355">
    <property type="component" value="Chromosome 1"/>
</dbReference>
<dbReference type="FunFam" id="3.40.120.10:FF:000023">
    <property type="entry name" value="Phosphoacetylglucosamine mutase"/>
    <property type="match status" value="1"/>
</dbReference>
<feature type="binding site" evidence="16">
    <location>
        <position position="511"/>
    </location>
    <ligand>
        <name>substrate</name>
    </ligand>
</feature>
<dbReference type="InterPro" id="IPR016055">
    <property type="entry name" value="A-D-PHexomutase_a/b/a-I/II/III"/>
</dbReference>
<dbReference type="GO" id="GO:0005975">
    <property type="term" value="P:carbohydrate metabolic process"/>
    <property type="evidence" value="ECO:0007669"/>
    <property type="project" value="InterPro"/>
</dbReference>
<evidence type="ECO:0000256" key="15">
    <source>
        <dbReference type="PIRSR" id="PIRSR016408-1"/>
    </source>
</evidence>
<keyword evidence="10" id="KW-0961">Cell wall biogenesis/degradation</keyword>
<feature type="domain" description="Phosphoacetylglucosamine mutase AMG1" evidence="20">
    <location>
        <begin position="302"/>
        <end position="441"/>
    </location>
</feature>
<feature type="binding site" evidence="17">
    <location>
        <position position="285"/>
    </location>
    <ligand>
        <name>Mg(2+)</name>
        <dbReference type="ChEBI" id="CHEBI:18420"/>
    </ligand>
</feature>
<keyword evidence="7 14" id="KW-0460">Magnesium</keyword>
<feature type="binding site" evidence="16">
    <location>
        <begin position="377"/>
        <end position="379"/>
    </location>
    <ligand>
        <name>substrate</name>
    </ligand>
</feature>
<dbReference type="Gene3D" id="3.40.120.10">
    <property type="entry name" value="Alpha-D-Glucose-1,6-Bisphosphate, subunit A, domain 3"/>
    <property type="match status" value="2"/>
</dbReference>
<evidence type="ECO:0000256" key="10">
    <source>
        <dbReference type="ARBA" id="ARBA00023316"/>
    </source>
</evidence>
<feature type="domain" description="Phosphoacetylglucosamine mutase AMG1" evidence="21">
    <location>
        <begin position="182"/>
        <end position="288"/>
    </location>
</feature>
<dbReference type="InterPro" id="IPR005844">
    <property type="entry name" value="A-D-PHexomutase_a/b/a-I"/>
</dbReference>
<evidence type="ECO:0000259" key="21">
    <source>
        <dbReference type="Pfam" id="PF21405"/>
    </source>
</evidence>
<dbReference type="PROSITE" id="PS00710">
    <property type="entry name" value="PGM_PMM"/>
    <property type="match status" value="1"/>
</dbReference>
<feature type="binding site" description="via phosphate group" evidence="17">
    <location>
        <position position="69"/>
    </location>
    <ligand>
        <name>Mg(2+)</name>
        <dbReference type="ChEBI" id="CHEBI:18420"/>
    </ligand>
</feature>
<comment type="catalytic activity">
    <reaction evidence="1 14">
        <text>N-acetyl-alpha-D-glucosamine 1-phosphate = N-acetyl-D-glucosamine 6-phosphate</text>
        <dbReference type="Rhea" id="RHEA:23804"/>
        <dbReference type="ChEBI" id="CHEBI:57513"/>
        <dbReference type="ChEBI" id="CHEBI:57776"/>
        <dbReference type="EC" id="5.4.2.3"/>
    </reaction>
</comment>
<dbReference type="InterPro" id="IPR016066">
    <property type="entry name" value="A-D-PHexomutase_CS"/>
</dbReference>
<dbReference type="InterPro" id="IPR049023">
    <property type="entry name" value="AMG1_II"/>
</dbReference>
<dbReference type="InterPro" id="IPR005843">
    <property type="entry name" value="A-D-PHexomutase_C"/>
</dbReference>